<sequence>MIPSFYRVFFTSIDPLIALSGAFFALFQPDTTIASMFPLSHAWARITPSHTMLLQQSGGFLISIIVLQVALLRYTQDVNIWKIVQSSILVSDFTLFYSLWCALDAQKRLHIGMLRAEEWGTVGITAFVTVARILFIVGIGLEKKAQAAKKRN</sequence>
<dbReference type="EMBL" id="MU005776">
    <property type="protein sequence ID" value="KAF2706190.1"/>
    <property type="molecule type" value="Genomic_DNA"/>
</dbReference>
<dbReference type="InterPro" id="IPR056121">
    <property type="entry name" value="DUF7704"/>
</dbReference>
<feature type="domain" description="DUF7704" evidence="2">
    <location>
        <begin position="2"/>
        <end position="139"/>
    </location>
</feature>
<keyword evidence="1" id="KW-0812">Transmembrane</keyword>
<feature type="transmembrane region" description="Helical" evidence="1">
    <location>
        <begin position="119"/>
        <end position="141"/>
    </location>
</feature>
<feature type="transmembrane region" description="Helical" evidence="1">
    <location>
        <begin position="54"/>
        <end position="72"/>
    </location>
</feature>
<gene>
    <name evidence="3" type="ORF">K504DRAFT_385897</name>
</gene>
<dbReference type="Proteomes" id="UP000799428">
    <property type="component" value="Unassembled WGS sequence"/>
</dbReference>
<evidence type="ECO:0000256" key="1">
    <source>
        <dbReference type="SAM" id="Phobius"/>
    </source>
</evidence>
<dbReference type="PANTHER" id="PTHR37019">
    <property type="entry name" value="CHROMOSOME 1, WHOLE GENOME SHOTGUN SEQUENCE"/>
    <property type="match status" value="1"/>
</dbReference>
<feature type="transmembrane region" description="Helical" evidence="1">
    <location>
        <begin position="79"/>
        <end position="99"/>
    </location>
</feature>
<evidence type="ECO:0000313" key="4">
    <source>
        <dbReference type="Proteomes" id="UP000799428"/>
    </source>
</evidence>
<keyword evidence="1" id="KW-0472">Membrane</keyword>
<reference evidence="3" key="1">
    <citation type="journal article" date="2020" name="Stud. Mycol.">
        <title>101 Dothideomycetes genomes: a test case for predicting lifestyles and emergence of pathogens.</title>
        <authorList>
            <person name="Haridas S."/>
            <person name="Albert R."/>
            <person name="Binder M."/>
            <person name="Bloem J."/>
            <person name="Labutti K."/>
            <person name="Salamov A."/>
            <person name="Andreopoulos B."/>
            <person name="Baker S."/>
            <person name="Barry K."/>
            <person name="Bills G."/>
            <person name="Bluhm B."/>
            <person name="Cannon C."/>
            <person name="Castanera R."/>
            <person name="Culley D."/>
            <person name="Daum C."/>
            <person name="Ezra D."/>
            <person name="Gonzalez J."/>
            <person name="Henrissat B."/>
            <person name="Kuo A."/>
            <person name="Liang C."/>
            <person name="Lipzen A."/>
            <person name="Lutzoni F."/>
            <person name="Magnuson J."/>
            <person name="Mondo S."/>
            <person name="Nolan M."/>
            <person name="Ohm R."/>
            <person name="Pangilinan J."/>
            <person name="Park H.-J."/>
            <person name="Ramirez L."/>
            <person name="Alfaro M."/>
            <person name="Sun H."/>
            <person name="Tritt A."/>
            <person name="Yoshinaga Y."/>
            <person name="Zwiers L.-H."/>
            <person name="Turgeon B."/>
            <person name="Goodwin S."/>
            <person name="Spatafora J."/>
            <person name="Crous P."/>
            <person name="Grigoriev I."/>
        </authorList>
    </citation>
    <scope>NUCLEOTIDE SEQUENCE</scope>
    <source>
        <strain evidence="3">CBS 279.74</strain>
    </source>
</reference>
<name>A0A6G1K0C8_9PLEO</name>
<keyword evidence="4" id="KW-1185">Reference proteome</keyword>
<evidence type="ECO:0000313" key="3">
    <source>
        <dbReference type="EMBL" id="KAF2706190.1"/>
    </source>
</evidence>
<organism evidence="3 4">
    <name type="scientific">Pleomassaria siparia CBS 279.74</name>
    <dbReference type="NCBI Taxonomy" id="1314801"/>
    <lineage>
        <taxon>Eukaryota</taxon>
        <taxon>Fungi</taxon>
        <taxon>Dikarya</taxon>
        <taxon>Ascomycota</taxon>
        <taxon>Pezizomycotina</taxon>
        <taxon>Dothideomycetes</taxon>
        <taxon>Pleosporomycetidae</taxon>
        <taxon>Pleosporales</taxon>
        <taxon>Pleomassariaceae</taxon>
        <taxon>Pleomassaria</taxon>
    </lineage>
</organism>
<proteinExistence type="predicted"/>
<accession>A0A6G1K0C8</accession>
<protein>
    <recommendedName>
        <fullName evidence="2">DUF7704 domain-containing protein</fullName>
    </recommendedName>
</protein>
<dbReference type="Pfam" id="PF24803">
    <property type="entry name" value="DUF7704"/>
    <property type="match status" value="1"/>
</dbReference>
<dbReference type="OrthoDB" id="5313995at2759"/>
<dbReference type="AlphaFoldDB" id="A0A6G1K0C8"/>
<keyword evidence="1" id="KW-1133">Transmembrane helix</keyword>
<dbReference type="PANTHER" id="PTHR37019:SF1">
    <property type="entry name" value="EXPERA DOMAIN-CONTAINING PROTEIN"/>
    <property type="match status" value="1"/>
</dbReference>
<evidence type="ECO:0000259" key="2">
    <source>
        <dbReference type="Pfam" id="PF24803"/>
    </source>
</evidence>